<protein>
    <submittedName>
        <fullName evidence="1">18312_t:CDS:1</fullName>
    </submittedName>
</protein>
<accession>A0A9N9AEK8</accession>
<comment type="caution">
    <text evidence="1">The sequence shown here is derived from an EMBL/GenBank/DDBJ whole genome shotgun (WGS) entry which is preliminary data.</text>
</comment>
<evidence type="ECO:0000313" key="2">
    <source>
        <dbReference type="Proteomes" id="UP000789405"/>
    </source>
</evidence>
<dbReference type="Proteomes" id="UP000789405">
    <property type="component" value="Unassembled WGS sequence"/>
</dbReference>
<dbReference type="EMBL" id="CAJVPY010001564">
    <property type="protein sequence ID" value="CAG8527276.1"/>
    <property type="molecule type" value="Genomic_DNA"/>
</dbReference>
<gene>
    <name evidence="1" type="ORF">DERYTH_LOCUS4168</name>
</gene>
<organism evidence="1 2">
    <name type="scientific">Dentiscutata erythropus</name>
    <dbReference type="NCBI Taxonomy" id="1348616"/>
    <lineage>
        <taxon>Eukaryota</taxon>
        <taxon>Fungi</taxon>
        <taxon>Fungi incertae sedis</taxon>
        <taxon>Mucoromycota</taxon>
        <taxon>Glomeromycotina</taxon>
        <taxon>Glomeromycetes</taxon>
        <taxon>Diversisporales</taxon>
        <taxon>Gigasporaceae</taxon>
        <taxon>Dentiscutata</taxon>
    </lineage>
</organism>
<evidence type="ECO:0000313" key="1">
    <source>
        <dbReference type="EMBL" id="CAG8527276.1"/>
    </source>
</evidence>
<keyword evidence="2" id="KW-1185">Reference proteome</keyword>
<sequence length="64" mass="7345">MHSIYQAYQPNHAPLLSGIIFQNVTYTKGNESVRLLQHPITSLEEKVESSGPTYRVRRTDFLVL</sequence>
<name>A0A9N9AEK8_9GLOM</name>
<proteinExistence type="predicted"/>
<reference evidence="1" key="1">
    <citation type="submission" date="2021-06" db="EMBL/GenBank/DDBJ databases">
        <authorList>
            <person name="Kallberg Y."/>
            <person name="Tangrot J."/>
            <person name="Rosling A."/>
        </authorList>
    </citation>
    <scope>NUCLEOTIDE SEQUENCE</scope>
    <source>
        <strain evidence="1">MA453B</strain>
    </source>
</reference>
<dbReference type="AlphaFoldDB" id="A0A9N9AEK8"/>